<organism evidence="2 3">
    <name type="scientific">Hevea brasiliensis</name>
    <name type="common">Para rubber tree</name>
    <name type="synonym">Siphonia brasiliensis</name>
    <dbReference type="NCBI Taxonomy" id="3981"/>
    <lineage>
        <taxon>Eukaryota</taxon>
        <taxon>Viridiplantae</taxon>
        <taxon>Streptophyta</taxon>
        <taxon>Embryophyta</taxon>
        <taxon>Tracheophyta</taxon>
        <taxon>Spermatophyta</taxon>
        <taxon>Magnoliopsida</taxon>
        <taxon>eudicotyledons</taxon>
        <taxon>Gunneridae</taxon>
        <taxon>Pentapetalae</taxon>
        <taxon>rosids</taxon>
        <taxon>fabids</taxon>
        <taxon>Malpighiales</taxon>
        <taxon>Euphorbiaceae</taxon>
        <taxon>Crotonoideae</taxon>
        <taxon>Micrandreae</taxon>
        <taxon>Hevea</taxon>
    </lineage>
</organism>
<sequence length="96" mass="10088">MVEDECLAGMELYSIYQLHFSRIMPPIAIGGRGRGANCGRVVYRVRLVNIGQPYRDPPFTPSEKGGGKGVTASGTGGTSVARGGGAATRYALDKTP</sequence>
<name>A0A6A6LGG7_HEVBR</name>
<dbReference type="EMBL" id="JAAGAX010000011">
    <property type="protein sequence ID" value="KAF2298699.1"/>
    <property type="molecule type" value="Genomic_DNA"/>
</dbReference>
<protein>
    <submittedName>
        <fullName evidence="2">Uncharacterized protein</fullName>
    </submittedName>
</protein>
<dbReference type="Proteomes" id="UP000467840">
    <property type="component" value="Chromosome 1"/>
</dbReference>
<reference evidence="2 3" key="1">
    <citation type="journal article" date="2020" name="Mol. Plant">
        <title>The Chromosome-Based Rubber Tree Genome Provides New Insights into Spurge Genome Evolution and Rubber Biosynthesis.</title>
        <authorList>
            <person name="Liu J."/>
            <person name="Shi C."/>
            <person name="Shi C.C."/>
            <person name="Li W."/>
            <person name="Zhang Q.J."/>
            <person name="Zhang Y."/>
            <person name="Li K."/>
            <person name="Lu H.F."/>
            <person name="Shi C."/>
            <person name="Zhu S.T."/>
            <person name="Xiao Z.Y."/>
            <person name="Nan H."/>
            <person name="Yue Y."/>
            <person name="Zhu X.G."/>
            <person name="Wu Y."/>
            <person name="Hong X.N."/>
            <person name="Fan G.Y."/>
            <person name="Tong Y."/>
            <person name="Zhang D."/>
            <person name="Mao C.L."/>
            <person name="Liu Y.L."/>
            <person name="Hao S.J."/>
            <person name="Liu W.Q."/>
            <person name="Lv M.Q."/>
            <person name="Zhang H.B."/>
            <person name="Liu Y."/>
            <person name="Hu-Tang G.R."/>
            <person name="Wang J.P."/>
            <person name="Wang J.H."/>
            <person name="Sun Y.H."/>
            <person name="Ni S.B."/>
            <person name="Chen W.B."/>
            <person name="Zhang X.C."/>
            <person name="Jiao Y.N."/>
            <person name="Eichler E.E."/>
            <person name="Li G.H."/>
            <person name="Liu X."/>
            <person name="Gao L.Z."/>
        </authorList>
    </citation>
    <scope>NUCLEOTIDE SEQUENCE [LARGE SCALE GENOMIC DNA]</scope>
    <source>
        <strain evidence="3">cv. GT1</strain>
        <tissue evidence="2">Leaf</tissue>
    </source>
</reference>
<proteinExistence type="predicted"/>
<feature type="compositionally biased region" description="Gly residues" evidence="1">
    <location>
        <begin position="74"/>
        <end position="86"/>
    </location>
</feature>
<gene>
    <name evidence="2" type="ORF">GH714_025359</name>
</gene>
<evidence type="ECO:0000313" key="3">
    <source>
        <dbReference type="Proteomes" id="UP000467840"/>
    </source>
</evidence>
<accession>A0A6A6LGG7</accession>
<evidence type="ECO:0000313" key="2">
    <source>
        <dbReference type="EMBL" id="KAF2298699.1"/>
    </source>
</evidence>
<comment type="caution">
    <text evidence="2">The sequence shown here is derived from an EMBL/GenBank/DDBJ whole genome shotgun (WGS) entry which is preliminary data.</text>
</comment>
<keyword evidence="3" id="KW-1185">Reference proteome</keyword>
<dbReference type="AlphaFoldDB" id="A0A6A6LGG7"/>
<evidence type="ECO:0000256" key="1">
    <source>
        <dbReference type="SAM" id="MobiDB-lite"/>
    </source>
</evidence>
<feature type="region of interest" description="Disordered" evidence="1">
    <location>
        <begin position="54"/>
        <end position="96"/>
    </location>
</feature>